<dbReference type="Pfam" id="PF00098">
    <property type="entry name" value="zf-CCHC"/>
    <property type="match status" value="1"/>
</dbReference>
<accession>A0A9Q1FN08</accession>
<gene>
    <name evidence="4" type="ORF">SKAU_G00181390</name>
</gene>
<dbReference type="AlphaFoldDB" id="A0A9Q1FN08"/>
<evidence type="ECO:0000256" key="1">
    <source>
        <dbReference type="PROSITE-ProRule" id="PRU00047"/>
    </source>
</evidence>
<keyword evidence="1" id="KW-0479">Metal-binding</keyword>
<sequence>MSCFKCGSQGHLRRACPEKGAAGSGAQEEGLGIGGQAEPEEGTGPRAGPDPESERLADGAGEQTGEDVPGTVPRQETEERPEMEASEQGGTSSGEADSVGGSGIVDGVDAADNPDKGVPNQQMKRQEQEAEKSEEISDRPVHDPGVQVGLGLGLAVPDEEEWGREGTEADPDEEMSSDEEGQFSEFSQADETGSCVKALRSGVMLHAFIRGGVKKMGDLVKL</sequence>
<evidence type="ECO:0000313" key="4">
    <source>
        <dbReference type="EMBL" id="KAJ8361614.1"/>
    </source>
</evidence>
<proteinExistence type="predicted"/>
<dbReference type="Gene3D" id="4.10.60.10">
    <property type="entry name" value="Zinc finger, CCHC-type"/>
    <property type="match status" value="1"/>
</dbReference>
<keyword evidence="5" id="KW-1185">Reference proteome</keyword>
<organism evidence="4 5">
    <name type="scientific">Synaphobranchus kaupii</name>
    <name type="common">Kaup's arrowtooth eel</name>
    <dbReference type="NCBI Taxonomy" id="118154"/>
    <lineage>
        <taxon>Eukaryota</taxon>
        <taxon>Metazoa</taxon>
        <taxon>Chordata</taxon>
        <taxon>Craniata</taxon>
        <taxon>Vertebrata</taxon>
        <taxon>Euteleostomi</taxon>
        <taxon>Actinopterygii</taxon>
        <taxon>Neopterygii</taxon>
        <taxon>Teleostei</taxon>
        <taxon>Anguilliformes</taxon>
        <taxon>Synaphobranchidae</taxon>
        <taxon>Synaphobranchus</taxon>
    </lineage>
</organism>
<feature type="domain" description="CCHC-type" evidence="3">
    <location>
        <begin position="3"/>
        <end position="18"/>
    </location>
</feature>
<reference evidence="4" key="1">
    <citation type="journal article" date="2023" name="Science">
        <title>Genome structures resolve the early diversification of teleost fishes.</title>
        <authorList>
            <person name="Parey E."/>
            <person name="Louis A."/>
            <person name="Montfort J."/>
            <person name="Bouchez O."/>
            <person name="Roques C."/>
            <person name="Iampietro C."/>
            <person name="Lluch J."/>
            <person name="Castinel A."/>
            <person name="Donnadieu C."/>
            <person name="Desvignes T."/>
            <person name="Floi Bucao C."/>
            <person name="Jouanno E."/>
            <person name="Wen M."/>
            <person name="Mejri S."/>
            <person name="Dirks R."/>
            <person name="Jansen H."/>
            <person name="Henkel C."/>
            <person name="Chen W.J."/>
            <person name="Zahm M."/>
            <person name="Cabau C."/>
            <person name="Klopp C."/>
            <person name="Thompson A.W."/>
            <person name="Robinson-Rechavi M."/>
            <person name="Braasch I."/>
            <person name="Lecointre G."/>
            <person name="Bobe J."/>
            <person name="Postlethwait J.H."/>
            <person name="Berthelot C."/>
            <person name="Roest Crollius H."/>
            <person name="Guiguen Y."/>
        </authorList>
    </citation>
    <scope>NUCLEOTIDE SEQUENCE</scope>
    <source>
        <strain evidence="4">WJC10195</strain>
    </source>
</reference>
<dbReference type="GO" id="GO:0003676">
    <property type="term" value="F:nucleic acid binding"/>
    <property type="evidence" value="ECO:0007669"/>
    <property type="project" value="InterPro"/>
</dbReference>
<dbReference type="EMBL" id="JAINUF010000005">
    <property type="protein sequence ID" value="KAJ8361614.1"/>
    <property type="molecule type" value="Genomic_DNA"/>
</dbReference>
<comment type="caution">
    <text evidence="4">The sequence shown here is derived from an EMBL/GenBank/DDBJ whole genome shotgun (WGS) entry which is preliminary data.</text>
</comment>
<name>A0A9Q1FN08_SYNKA</name>
<dbReference type="InterPro" id="IPR001878">
    <property type="entry name" value="Znf_CCHC"/>
</dbReference>
<feature type="compositionally biased region" description="Basic and acidic residues" evidence="2">
    <location>
        <begin position="124"/>
        <end position="142"/>
    </location>
</feature>
<evidence type="ECO:0000256" key="2">
    <source>
        <dbReference type="SAM" id="MobiDB-lite"/>
    </source>
</evidence>
<dbReference type="GO" id="GO:0008270">
    <property type="term" value="F:zinc ion binding"/>
    <property type="evidence" value="ECO:0007669"/>
    <property type="project" value="UniProtKB-KW"/>
</dbReference>
<keyword evidence="1" id="KW-0862">Zinc</keyword>
<feature type="compositionally biased region" description="Acidic residues" evidence="2">
    <location>
        <begin position="157"/>
        <end position="182"/>
    </location>
</feature>
<dbReference type="SUPFAM" id="SSF57756">
    <property type="entry name" value="Retrovirus zinc finger-like domains"/>
    <property type="match status" value="1"/>
</dbReference>
<dbReference type="InterPro" id="IPR036875">
    <property type="entry name" value="Znf_CCHC_sf"/>
</dbReference>
<dbReference type="SMART" id="SM00343">
    <property type="entry name" value="ZnF_C2HC"/>
    <property type="match status" value="1"/>
</dbReference>
<evidence type="ECO:0000313" key="5">
    <source>
        <dbReference type="Proteomes" id="UP001152622"/>
    </source>
</evidence>
<feature type="region of interest" description="Disordered" evidence="2">
    <location>
        <begin position="1"/>
        <end position="190"/>
    </location>
</feature>
<keyword evidence="1" id="KW-0863">Zinc-finger</keyword>
<protein>
    <recommendedName>
        <fullName evidence="3">CCHC-type domain-containing protein</fullName>
    </recommendedName>
</protein>
<dbReference type="Proteomes" id="UP001152622">
    <property type="component" value="Chromosome 5"/>
</dbReference>
<dbReference type="PROSITE" id="PS50158">
    <property type="entry name" value="ZF_CCHC"/>
    <property type="match status" value="1"/>
</dbReference>
<evidence type="ECO:0000259" key="3">
    <source>
        <dbReference type="PROSITE" id="PS50158"/>
    </source>
</evidence>